<dbReference type="AlphaFoldDB" id="A0A1I4Y2Y4"/>
<keyword evidence="1" id="KW-0175">Coiled coil</keyword>
<accession>A0A1I4Y2Y4</accession>
<evidence type="ECO:0000313" key="3">
    <source>
        <dbReference type="Proteomes" id="UP000183107"/>
    </source>
</evidence>
<evidence type="ECO:0000313" key="2">
    <source>
        <dbReference type="EMBL" id="SFN32491.1"/>
    </source>
</evidence>
<dbReference type="Proteomes" id="UP000183107">
    <property type="component" value="Unassembled WGS sequence"/>
</dbReference>
<keyword evidence="3" id="KW-1185">Reference proteome</keyword>
<evidence type="ECO:0000256" key="1">
    <source>
        <dbReference type="SAM" id="Coils"/>
    </source>
</evidence>
<reference evidence="3" key="1">
    <citation type="submission" date="2016-10" db="EMBL/GenBank/DDBJ databases">
        <authorList>
            <person name="Varghese N."/>
        </authorList>
    </citation>
    <scope>NUCLEOTIDE SEQUENCE [LARGE SCALE GENOMIC DNA]</scope>
    <source>
        <strain evidence="3">Nsp8</strain>
    </source>
</reference>
<organism evidence="2 3">
    <name type="scientific">Nitrosospira briensis</name>
    <dbReference type="NCBI Taxonomy" id="35799"/>
    <lineage>
        <taxon>Bacteria</taxon>
        <taxon>Pseudomonadati</taxon>
        <taxon>Pseudomonadota</taxon>
        <taxon>Betaproteobacteria</taxon>
        <taxon>Nitrosomonadales</taxon>
        <taxon>Nitrosomonadaceae</taxon>
        <taxon>Nitrosospira</taxon>
    </lineage>
</organism>
<proteinExistence type="predicted"/>
<gene>
    <name evidence="2" type="ORF">SAMN05216386_0483</name>
</gene>
<name>A0A1I4Y2Y4_9PROT</name>
<protein>
    <submittedName>
        <fullName evidence="2">Uncharacterized protein</fullName>
    </submittedName>
</protein>
<sequence>MPMMIVAMPAIIGGIVMAAPIALSIGTTVFGAVQQKSAAKKAKRKAAQAREDFLNTLQERTITRIASEAPHRYVYGKSKVGSDIVAIFKSGANDEYKHLVCVHAAGESESIDEVYINNKPLGTLDADGYVTSGEYYSTATENATEQYGTSPFTLAHTPSSAITVVAFGKSYLMGMFFRNHSGAVAYTRVGNTITVTGSLSGPIPGTTFALDGYRVTYQHKVNTSQVRVKKHLGVAGDPADASLLAECGDKWKSTATLTGFTYTVIRLDLRQAEFQNGIPDISVLMKGRKLFDPRTGLTAWSANPALVIYDYLTSEMCGVDPDDLPISHYITAANVCDEQIQGLC</sequence>
<dbReference type="RefSeq" id="WP_074794149.1">
    <property type="nucleotide sequence ID" value="NZ_FOVJ01000001.1"/>
</dbReference>
<feature type="coiled-coil region" evidence="1">
    <location>
        <begin position="32"/>
        <end position="59"/>
    </location>
</feature>
<dbReference type="EMBL" id="FOVJ01000001">
    <property type="protein sequence ID" value="SFN32491.1"/>
    <property type="molecule type" value="Genomic_DNA"/>
</dbReference>
<dbReference type="OrthoDB" id="8558007at2"/>